<evidence type="ECO:0000256" key="1">
    <source>
        <dbReference type="SAM" id="Coils"/>
    </source>
</evidence>
<feature type="transmembrane region" description="Helical" evidence="3">
    <location>
        <begin position="789"/>
        <end position="807"/>
    </location>
</feature>
<evidence type="ECO:0000313" key="4">
    <source>
        <dbReference type="EMBL" id="KKU60632.1"/>
    </source>
</evidence>
<organism evidence="4 5">
    <name type="scientific">Candidatus Beckwithbacteria bacterium GW2011_GWB1_47_15</name>
    <dbReference type="NCBI Taxonomy" id="1618371"/>
    <lineage>
        <taxon>Bacteria</taxon>
        <taxon>Candidatus Beckwithiibacteriota</taxon>
    </lineage>
</organism>
<feature type="compositionally biased region" description="Low complexity" evidence="2">
    <location>
        <begin position="1"/>
        <end position="17"/>
    </location>
</feature>
<feature type="transmembrane region" description="Helical" evidence="3">
    <location>
        <begin position="845"/>
        <end position="868"/>
    </location>
</feature>
<feature type="transmembrane region" description="Helical" evidence="3">
    <location>
        <begin position="433"/>
        <end position="458"/>
    </location>
</feature>
<reference evidence="4 5" key="1">
    <citation type="journal article" date="2015" name="Nature">
        <title>rRNA introns, odd ribosomes, and small enigmatic genomes across a large radiation of phyla.</title>
        <authorList>
            <person name="Brown C.T."/>
            <person name="Hug L.A."/>
            <person name="Thomas B.C."/>
            <person name="Sharon I."/>
            <person name="Castelle C.J."/>
            <person name="Singh A."/>
            <person name="Wilkins M.J."/>
            <person name="Williams K.H."/>
            <person name="Banfield J.F."/>
        </authorList>
    </citation>
    <scope>NUCLEOTIDE SEQUENCE [LARGE SCALE GENOMIC DNA]</scope>
</reference>
<dbReference type="AlphaFoldDB" id="A0A0G1RU39"/>
<protein>
    <submittedName>
        <fullName evidence="4">Uncharacterized protein</fullName>
    </submittedName>
</protein>
<sequence length="1239" mass="136942">MAALPDTDQTTKTQTGTAVPPPQKPPDQKTATATPPGEPPQKPPKGAPAAAPFQPSSLEEGLFGQRVAVTPASQALERRRLSQVKDNELIAAFRSDPYYVLDRIRWQERDSAQKRRLDRLIEKNPDLKPLLDRTLNAPPFQRQPQPEALPEAPPVKTAEELVEPAAEQTPQQKWQTIQEDLKNNQEKIEKYLNSFKTGYFEHFASPDAKLGAARFGQNTWAYLKLYRAGLLNFQLHQATNLFLFTLLGPAGDLMKQMEHKKIAFEMAWMKNPLNAMSIYYYMKTLPETSAFEFLALPTRGVMAVLSKGGAPLLSRITYAGYNGENVTKAVFTPILAASQASHSAADFLDKLSGRTDEDTRQLNYRLNQLFKNRQEAVKKNDKKTLGQIDGQLTGLLAKHDTPGFRNIFGKFFRNTAKRLRDTDKDPFSFAAQLLAGFLIDLTLGLAINTVGLGLTSLLDYIPGVKILRAKVLEFFTSNRWLNAYRVGGTTASQFARGVFSPTTVSAGYLGYQLGSALFPNAVFTSWFGLPVNAAGAGFAGLGTGVGAFYNTAARIARLGNYVHPKFGPTPVAWTKEYLDLIRGVKSEAMLLESKTLMESPYTRQFGQQLKQASLELRQTELQAIRRGYVPGLKPGPINRLANFLYNNWWLRVPFNGLAIGSLLSPLFQEFFGWSPFRTTATFAAADYLWQVKGNLFKLLVEKLTQRQWNILGKTFSSPHWRYLSLKNPSSVFSRFYQNVIYRTWLRIAYGAPEGVIRAGSERAWFRIAQDVTRFLKNSWARISPYFQNFFNPGFFAGFGLIQPLIAAGVPAPLAWIAGPLAGSASFLLFYKALQSTLKLPFAQANYIAWAGFFIGTISQFVLGLFGVALPSWYVFAWTIGLPLLSALIPSIGAFLGSLGAFVGQAVLSGINFVLAGLGAGAITMAVLSTALAVASVVAVTVIAGFIIFSSFWSAQQELATGPVSACFNLDTEAPTSLTASESARLCPQFVVTNDQIIQYSYIMFEAFVDPQLVEIDRNSVAASRQTPTDPSLIPLKLRPNPTFVQSKSAPTLENDEYYVAGWPEFNLAGFIWNTLDVALSAPEGPKPLTELPGVATQITQYYVGILVRIATAADPEQEKQAIIDELEAQLEATDDEAVKNQLKQDIEAIKDIDVDSSLLEPFKNFFTLTQEQINAALAEFFPYLFDQLLYFIPGGTIYEVCYTAHSLTDQPFSITNSVYLAQPIGSGVCRANETINFNQ</sequence>
<evidence type="ECO:0000256" key="3">
    <source>
        <dbReference type="SAM" id="Phobius"/>
    </source>
</evidence>
<feature type="transmembrane region" description="Helical" evidence="3">
    <location>
        <begin position="932"/>
        <end position="952"/>
    </location>
</feature>
<feature type="transmembrane region" description="Helical" evidence="3">
    <location>
        <begin position="874"/>
        <end position="898"/>
    </location>
</feature>
<keyword evidence="3" id="KW-0472">Membrane</keyword>
<gene>
    <name evidence="4" type="ORF">UX85_C0008G0006</name>
</gene>
<feature type="coiled-coil region" evidence="1">
    <location>
        <begin position="1116"/>
        <end position="1143"/>
    </location>
</feature>
<evidence type="ECO:0000313" key="5">
    <source>
        <dbReference type="Proteomes" id="UP000033860"/>
    </source>
</evidence>
<dbReference type="EMBL" id="LCNT01000008">
    <property type="protein sequence ID" value="KKU60632.1"/>
    <property type="molecule type" value="Genomic_DNA"/>
</dbReference>
<dbReference type="Proteomes" id="UP000033860">
    <property type="component" value="Unassembled WGS sequence"/>
</dbReference>
<accession>A0A0G1RU39</accession>
<keyword evidence="3" id="KW-1133">Transmembrane helix</keyword>
<feature type="region of interest" description="Disordered" evidence="2">
    <location>
        <begin position="1"/>
        <end position="59"/>
    </location>
</feature>
<comment type="caution">
    <text evidence="4">The sequence shown here is derived from an EMBL/GenBank/DDBJ whole genome shotgun (WGS) entry which is preliminary data.</text>
</comment>
<name>A0A0G1RU39_9BACT</name>
<evidence type="ECO:0000256" key="2">
    <source>
        <dbReference type="SAM" id="MobiDB-lite"/>
    </source>
</evidence>
<feature type="transmembrane region" description="Helical" evidence="3">
    <location>
        <begin position="905"/>
        <end position="926"/>
    </location>
</feature>
<keyword evidence="3" id="KW-0812">Transmembrane</keyword>
<feature type="region of interest" description="Disordered" evidence="2">
    <location>
        <begin position="129"/>
        <end position="153"/>
    </location>
</feature>
<proteinExistence type="predicted"/>
<feature type="compositionally biased region" description="Pro residues" evidence="2">
    <location>
        <begin position="36"/>
        <end position="46"/>
    </location>
</feature>
<keyword evidence="1" id="KW-0175">Coiled coil</keyword>